<evidence type="ECO:0000256" key="1">
    <source>
        <dbReference type="ARBA" id="ARBA00023172"/>
    </source>
</evidence>
<accession>A0A1N7SF11</accession>
<evidence type="ECO:0000313" key="3">
    <source>
        <dbReference type="Proteomes" id="UP000195569"/>
    </source>
</evidence>
<keyword evidence="1" id="KW-0233">DNA recombination</keyword>
<comment type="caution">
    <text evidence="2">The sequence shown here is derived from an EMBL/GenBank/DDBJ whole genome shotgun (WGS) entry which is preliminary data.</text>
</comment>
<dbReference type="Gene3D" id="1.10.443.10">
    <property type="entry name" value="Intergrase catalytic core"/>
    <property type="match status" value="1"/>
</dbReference>
<evidence type="ECO:0000313" key="2">
    <source>
        <dbReference type="EMBL" id="SIT45930.1"/>
    </source>
</evidence>
<reference evidence="2" key="1">
    <citation type="submission" date="2016-12" db="EMBL/GenBank/DDBJ databases">
        <authorList>
            <person name="Moulin L."/>
        </authorList>
    </citation>
    <scope>NUCLEOTIDE SEQUENCE [LARGE SCALE GENOMIC DNA]</scope>
    <source>
        <strain evidence="2">STM 7183</strain>
    </source>
</reference>
<dbReference type="InterPro" id="IPR013762">
    <property type="entry name" value="Integrase-like_cat_sf"/>
</dbReference>
<dbReference type="InterPro" id="IPR011010">
    <property type="entry name" value="DNA_brk_join_enz"/>
</dbReference>
<dbReference type="Proteomes" id="UP000195569">
    <property type="component" value="Unassembled WGS sequence"/>
</dbReference>
<dbReference type="GO" id="GO:0015074">
    <property type="term" value="P:DNA integration"/>
    <property type="evidence" value="ECO:0007669"/>
    <property type="project" value="InterPro"/>
</dbReference>
<sequence>MRDTDLPDLTFPMVRLGTMETPWDLLGLLYRGGAAARPNHVSALIAGGDLGIPVPERIALVQRIHSEIASVLVSGGGKETARSRIYCVRRFFAWADDGGAAMTLDTVIDVFVHWTDYLLHRQRVVRDLNERGVYQLAKSVAAVLDRVLERRISVLSSTRIRKPRYNRLARDTGADRQSLAQSFVFGHALVDICDALTVESIHGPPPVRIPLRSGKVLEEWSVRSRADARQPQYRLINLRIEAELLLFIAQTGLNRSQAHTARVGHFHYTSHLDGYQVRRYKHRRQGEVEFEIYREYRELFERYLTWRAAIFPDDPDGLLFPFVRHGRAEDAPPRFTGIRTVCRRLGITFVSPRPLRKLRINWLLRELHDPALAAEMAQHAQQTLLRDYLEPNAHVAMVEISRFHRQSDPDIAMPGPGRCVSPVPAALPGTPPQATQPDCVSAAGCLFCVHHRDIDSEDHVWSLASFRHLKSLELARGHPSPPDRRISPALHPAALAIARLAAKLKFYERSSVVRGQWVREALLRIEEGAYHPAWRAFIQLAGDRP</sequence>
<dbReference type="SUPFAM" id="SSF56349">
    <property type="entry name" value="DNA breaking-rejoining enzymes"/>
    <property type="match status" value="1"/>
</dbReference>
<protein>
    <submittedName>
        <fullName evidence="2">Phage integrase family protein</fullName>
    </submittedName>
</protein>
<keyword evidence="3" id="KW-1185">Reference proteome</keyword>
<dbReference type="RefSeq" id="WP_087736862.1">
    <property type="nucleotide sequence ID" value="NZ_CYGY02000049.1"/>
</dbReference>
<dbReference type="OrthoDB" id="8714551at2"/>
<gene>
    <name evidence="2" type="ORF">BN2476_490060</name>
</gene>
<organism evidence="2 3">
    <name type="scientific">Paraburkholderia piptadeniae</name>
    <dbReference type="NCBI Taxonomy" id="1701573"/>
    <lineage>
        <taxon>Bacteria</taxon>
        <taxon>Pseudomonadati</taxon>
        <taxon>Pseudomonadota</taxon>
        <taxon>Betaproteobacteria</taxon>
        <taxon>Burkholderiales</taxon>
        <taxon>Burkholderiaceae</taxon>
        <taxon>Paraburkholderia</taxon>
    </lineage>
</organism>
<dbReference type="AlphaFoldDB" id="A0A1N7SF11"/>
<proteinExistence type="predicted"/>
<name>A0A1N7SF11_9BURK</name>
<dbReference type="GO" id="GO:0003677">
    <property type="term" value="F:DNA binding"/>
    <property type="evidence" value="ECO:0007669"/>
    <property type="project" value="InterPro"/>
</dbReference>
<dbReference type="GO" id="GO:0006310">
    <property type="term" value="P:DNA recombination"/>
    <property type="evidence" value="ECO:0007669"/>
    <property type="project" value="UniProtKB-KW"/>
</dbReference>
<dbReference type="EMBL" id="CYGY02000049">
    <property type="protein sequence ID" value="SIT45930.1"/>
    <property type="molecule type" value="Genomic_DNA"/>
</dbReference>